<dbReference type="InterPro" id="IPR050330">
    <property type="entry name" value="Bact_OuterMem_StrucFunc"/>
</dbReference>
<dbReference type="SUPFAM" id="SSF103088">
    <property type="entry name" value="OmpA-like"/>
    <property type="match status" value="1"/>
</dbReference>
<dbReference type="SUPFAM" id="SSF48452">
    <property type="entry name" value="TPR-like"/>
    <property type="match status" value="1"/>
</dbReference>
<dbReference type="Gene3D" id="2.120.10.30">
    <property type="entry name" value="TolB, C-terminal domain"/>
    <property type="match status" value="1"/>
</dbReference>
<dbReference type="Proteomes" id="UP000199437">
    <property type="component" value="Unassembled WGS sequence"/>
</dbReference>
<evidence type="ECO:0000256" key="2">
    <source>
        <dbReference type="ARBA" id="ARBA00023136"/>
    </source>
</evidence>
<evidence type="ECO:0000256" key="3">
    <source>
        <dbReference type="ARBA" id="ARBA00023237"/>
    </source>
</evidence>
<evidence type="ECO:0000259" key="5">
    <source>
        <dbReference type="PROSITE" id="PS51123"/>
    </source>
</evidence>
<dbReference type="AlphaFoldDB" id="A0A1I0N1X1"/>
<dbReference type="CDD" id="cd07185">
    <property type="entry name" value="OmpA_C-like"/>
    <property type="match status" value="1"/>
</dbReference>
<reference evidence="7" key="1">
    <citation type="submission" date="2016-10" db="EMBL/GenBank/DDBJ databases">
        <authorList>
            <person name="Varghese N."/>
            <person name="Submissions S."/>
        </authorList>
    </citation>
    <scope>NUCLEOTIDE SEQUENCE [LARGE SCALE GENOMIC DNA]</scope>
    <source>
        <strain evidence="7">CGMCC 1.12402</strain>
    </source>
</reference>
<protein>
    <submittedName>
        <fullName evidence="6">Outer membrane protein OmpA</fullName>
    </submittedName>
</protein>
<dbReference type="PANTHER" id="PTHR30329:SF21">
    <property type="entry name" value="LIPOPROTEIN YIAD-RELATED"/>
    <property type="match status" value="1"/>
</dbReference>
<dbReference type="InterPro" id="IPR006664">
    <property type="entry name" value="OMP_bac"/>
</dbReference>
<name>A0A1I0N1X1_9BACT</name>
<evidence type="ECO:0000313" key="7">
    <source>
        <dbReference type="Proteomes" id="UP000199437"/>
    </source>
</evidence>
<dbReference type="SUPFAM" id="SSF82171">
    <property type="entry name" value="DPP6 N-terminal domain-like"/>
    <property type="match status" value="1"/>
</dbReference>
<dbReference type="InterPro" id="IPR011042">
    <property type="entry name" value="6-blade_b-propeller_TolB-like"/>
</dbReference>
<dbReference type="GO" id="GO:0009279">
    <property type="term" value="C:cell outer membrane"/>
    <property type="evidence" value="ECO:0007669"/>
    <property type="project" value="UniProtKB-SubCell"/>
</dbReference>
<proteinExistence type="predicted"/>
<dbReference type="Pfam" id="PF07676">
    <property type="entry name" value="PD40"/>
    <property type="match status" value="2"/>
</dbReference>
<dbReference type="STRING" id="1267423.SAMN05216290_0871"/>
<accession>A0A1I0N1X1</accession>
<dbReference type="Pfam" id="PF00691">
    <property type="entry name" value="OmpA"/>
    <property type="match status" value="1"/>
</dbReference>
<feature type="domain" description="OmpA-like" evidence="5">
    <location>
        <begin position="564"/>
        <end position="688"/>
    </location>
</feature>
<dbReference type="Gene3D" id="3.30.1330.60">
    <property type="entry name" value="OmpA-like domain"/>
    <property type="match status" value="1"/>
</dbReference>
<dbReference type="PANTHER" id="PTHR30329">
    <property type="entry name" value="STATOR ELEMENT OF FLAGELLAR MOTOR COMPLEX"/>
    <property type="match status" value="1"/>
</dbReference>
<dbReference type="InterPro" id="IPR036737">
    <property type="entry name" value="OmpA-like_sf"/>
</dbReference>
<dbReference type="PROSITE" id="PS51123">
    <property type="entry name" value="OMPA_2"/>
    <property type="match status" value="1"/>
</dbReference>
<keyword evidence="7" id="KW-1185">Reference proteome</keyword>
<dbReference type="InterPro" id="IPR006665">
    <property type="entry name" value="OmpA-like"/>
</dbReference>
<evidence type="ECO:0000256" key="1">
    <source>
        <dbReference type="ARBA" id="ARBA00004442"/>
    </source>
</evidence>
<dbReference type="EMBL" id="FOIR01000001">
    <property type="protein sequence ID" value="SEV95044.1"/>
    <property type="molecule type" value="Genomic_DNA"/>
</dbReference>
<sequence>MIKRRFILATLTVALVWGCGSSKVNFLGVQEPPKKTAAPPANPTLSQPTSAAAVAKAQEEEDKTPKYMESYVEDENYIQAIADFEEELKENPDAADLNFYTAESYRKLGNIKAALPYYTKARENGYDNEQLEIYYALSLKAHERYDDAKEILEEYLTYGTTEIYKERAQKEIANLAKLDSISLYVRDVDLNLLGEINTEQSEYSPFYFNGELYYVALSEPEKFARYDIPYSDLRKVKMNGLSPEAGSIETLSEIFNEVNINEGSITISPDGTKAVFAKGNTNDKKGRRSVDLYISTKRNGQWTQAQIMPINSADSWDTSPAFNNSGETIYFASDRPGGYGGSDIYRATINARGRWADVTNMGPDINTAGDEVFPYVSPDNKLYFASDGHAGFGMLDLFEAVNSGGNVTVRNLGPSFNSPADDFGLVYSDFPFEGFYSSNREGGKGGDDIYSFIDNSSDLKQITYLLKGTTYQRGEDSTVTILGNVQVKLLDENDQLVDDILSSRGGSFSFPVDPEKRYTLVGEKENYFTERTLFSTVGEGVAQEDLVERFTEKVFNADVTLDEIVLNKAIVVPNIYYDLDKAEIRADAAVELDKLVILLKDNPEISIELSSHTDARSGDDYNQDLSQRRAQAAVDYIVSQGVPRNRLVAKGYGESQLINGCTNERIDECSEEEHQQNRRTEFKVTNIDKN</sequence>
<dbReference type="GeneID" id="99985611"/>
<dbReference type="RefSeq" id="WP_090257219.1">
    <property type="nucleotide sequence ID" value="NZ_FOIR01000001.1"/>
</dbReference>
<dbReference type="Gene3D" id="1.25.40.10">
    <property type="entry name" value="Tetratricopeptide repeat domain"/>
    <property type="match status" value="1"/>
</dbReference>
<evidence type="ECO:0000313" key="6">
    <source>
        <dbReference type="EMBL" id="SEV95044.1"/>
    </source>
</evidence>
<organism evidence="6 7">
    <name type="scientific">Roseivirga pacifica</name>
    <dbReference type="NCBI Taxonomy" id="1267423"/>
    <lineage>
        <taxon>Bacteria</taxon>
        <taxon>Pseudomonadati</taxon>
        <taxon>Bacteroidota</taxon>
        <taxon>Cytophagia</taxon>
        <taxon>Cytophagales</taxon>
        <taxon>Roseivirgaceae</taxon>
        <taxon>Roseivirga</taxon>
    </lineage>
</organism>
<evidence type="ECO:0000256" key="4">
    <source>
        <dbReference type="PROSITE-ProRule" id="PRU00473"/>
    </source>
</evidence>
<keyword evidence="2 4" id="KW-0472">Membrane</keyword>
<gene>
    <name evidence="6" type="ORF">SAMN05216290_0871</name>
</gene>
<dbReference type="PRINTS" id="PR01021">
    <property type="entry name" value="OMPADOMAIN"/>
</dbReference>
<comment type="subcellular location">
    <subcellularLocation>
        <location evidence="1">Cell outer membrane</location>
    </subcellularLocation>
</comment>
<keyword evidence="3" id="KW-0998">Cell outer membrane</keyword>
<dbReference type="OrthoDB" id="1488841at2"/>
<dbReference type="InterPro" id="IPR011659">
    <property type="entry name" value="WD40"/>
</dbReference>
<dbReference type="InterPro" id="IPR011990">
    <property type="entry name" value="TPR-like_helical_dom_sf"/>
</dbReference>